<dbReference type="Proteomes" id="UP001221757">
    <property type="component" value="Unassembled WGS sequence"/>
</dbReference>
<keyword evidence="2" id="KW-1133">Transmembrane helix</keyword>
<accession>A0AAD7M7V5</accession>
<comment type="caution">
    <text evidence="3">The sequence shown here is derived from an EMBL/GenBank/DDBJ whole genome shotgun (WGS) entry which is preliminary data.</text>
</comment>
<dbReference type="AlphaFoldDB" id="A0AAD7M7V5"/>
<evidence type="ECO:0000256" key="1">
    <source>
        <dbReference type="SAM" id="MobiDB-lite"/>
    </source>
</evidence>
<feature type="transmembrane region" description="Helical" evidence="2">
    <location>
        <begin position="88"/>
        <end position="105"/>
    </location>
</feature>
<keyword evidence="4" id="KW-1185">Reference proteome</keyword>
<feature type="region of interest" description="Disordered" evidence="1">
    <location>
        <begin position="1"/>
        <end position="31"/>
    </location>
</feature>
<proteinExistence type="predicted"/>
<name>A0AAD7M7V5_MYCRO</name>
<evidence type="ECO:0000313" key="3">
    <source>
        <dbReference type="EMBL" id="KAJ7705010.1"/>
    </source>
</evidence>
<keyword evidence="2" id="KW-0812">Transmembrane</keyword>
<sequence length="121" mass="13448">MRSSAYPRSSAWRSTSGTPKKSARDRTCSSPIQNRRCSRQACSTFVLRRRASSIPSCASGRPLVSYRPTVIGHPHHAPDRRLRASDNAHIGAVLVSLLYGCMYIIRFGTMRKLHKASSFAN</sequence>
<protein>
    <submittedName>
        <fullName evidence="3">Uncharacterized protein</fullName>
    </submittedName>
</protein>
<evidence type="ECO:0000256" key="2">
    <source>
        <dbReference type="SAM" id="Phobius"/>
    </source>
</evidence>
<organism evidence="3 4">
    <name type="scientific">Mycena rosella</name>
    <name type="common">Pink bonnet</name>
    <name type="synonym">Agaricus rosellus</name>
    <dbReference type="NCBI Taxonomy" id="1033263"/>
    <lineage>
        <taxon>Eukaryota</taxon>
        <taxon>Fungi</taxon>
        <taxon>Dikarya</taxon>
        <taxon>Basidiomycota</taxon>
        <taxon>Agaricomycotina</taxon>
        <taxon>Agaricomycetes</taxon>
        <taxon>Agaricomycetidae</taxon>
        <taxon>Agaricales</taxon>
        <taxon>Marasmiineae</taxon>
        <taxon>Mycenaceae</taxon>
        <taxon>Mycena</taxon>
    </lineage>
</organism>
<feature type="compositionally biased region" description="Polar residues" evidence="1">
    <location>
        <begin position="1"/>
        <end position="19"/>
    </location>
</feature>
<gene>
    <name evidence="3" type="ORF">B0H17DRAFT_1039028</name>
</gene>
<evidence type="ECO:0000313" key="4">
    <source>
        <dbReference type="Proteomes" id="UP001221757"/>
    </source>
</evidence>
<keyword evidence="2" id="KW-0472">Membrane</keyword>
<dbReference type="EMBL" id="JARKIE010000009">
    <property type="protein sequence ID" value="KAJ7705010.1"/>
    <property type="molecule type" value="Genomic_DNA"/>
</dbReference>
<reference evidence="3" key="1">
    <citation type="submission" date="2023-03" db="EMBL/GenBank/DDBJ databases">
        <title>Massive genome expansion in bonnet fungi (Mycena s.s.) driven by repeated elements and novel gene families across ecological guilds.</title>
        <authorList>
            <consortium name="Lawrence Berkeley National Laboratory"/>
            <person name="Harder C.B."/>
            <person name="Miyauchi S."/>
            <person name="Viragh M."/>
            <person name="Kuo A."/>
            <person name="Thoen E."/>
            <person name="Andreopoulos B."/>
            <person name="Lu D."/>
            <person name="Skrede I."/>
            <person name="Drula E."/>
            <person name="Henrissat B."/>
            <person name="Morin E."/>
            <person name="Kohler A."/>
            <person name="Barry K."/>
            <person name="LaButti K."/>
            <person name="Morin E."/>
            <person name="Salamov A."/>
            <person name="Lipzen A."/>
            <person name="Mereny Z."/>
            <person name="Hegedus B."/>
            <person name="Baldrian P."/>
            <person name="Stursova M."/>
            <person name="Weitz H."/>
            <person name="Taylor A."/>
            <person name="Grigoriev I.V."/>
            <person name="Nagy L.G."/>
            <person name="Martin F."/>
            <person name="Kauserud H."/>
        </authorList>
    </citation>
    <scope>NUCLEOTIDE SEQUENCE</scope>
    <source>
        <strain evidence="3">CBHHK067</strain>
    </source>
</reference>